<evidence type="ECO:0000256" key="1">
    <source>
        <dbReference type="SAM" id="MobiDB-lite"/>
    </source>
</evidence>
<name>A0A1H4Z6H9_9BRAD</name>
<protein>
    <submittedName>
        <fullName evidence="2">Predicted nucleic acid-binding protein, contains PIN domain</fullName>
    </submittedName>
</protein>
<accession>A0A1H4Z6H9</accession>
<dbReference type="EMBL" id="FNTH01000001">
    <property type="protein sequence ID" value="SED25208.1"/>
    <property type="molecule type" value="Genomic_DNA"/>
</dbReference>
<feature type="compositionally biased region" description="Basic and acidic residues" evidence="1">
    <location>
        <begin position="219"/>
        <end position="229"/>
    </location>
</feature>
<dbReference type="Proteomes" id="UP000198992">
    <property type="component" value="Unassembled WGS sequence"/>
</dbReference>
<dbReference type="RefSeq" id="WP_210189197.1">
    <property type="nucleotide sequence ID" value="NZ_FNTH01000001.1"/>
</dbReference>
<evidence type="ECO:0000313" key="3">
    <source>
        <dbReference type="Proteomes" id="UP000198992"/>
    </source>
</evidence>
<sequence>MIFSSCLTEEDCELVLDSSVVINLLATGHAASILRALAMPVVLTDNVLREVEFGSSNGRQDVGFLQAMIAEQVLAIRELEGQTLETFFALVSGPASESLGDGEAATLALAHAKGCSAAIDEKKATRLATERFASTRLVTTVDILAHDGVRAGLGDARLAEAAFQALRLARMQVREQQFDWIARLIGPQNVEACSSLRRLARRRSKASAAAGASQSGDDTLLRKEASTGE</sequence>
<dbReference type="Pfam" id="PF11848">
    <property type="entry name" value="DUF3368"/>
    <property type="match status" value="1"/>
</dbReference>
<feature type="region of interest" description="Disordered" evidence="1">
    <location>
        <begin position="206"/>
        <end position="229"/>
    </location>
</feature>
<evidence type="ECO:0000313" key="2">
    <source>
        <dbReference type="EMBL" id="SED25208.1"/>
    </source>
</evidence>
<gene>
    <name evidence="2" type="ORF">SAMN05444164_4230</name>
</gene>
<proteinExistence type="predicted"/>
<dbReference type="InterPro" id="IPR021799">
    <property type="entry name" value="PIN-like_prokaryotic"/>
</dbReference>
<reference evidence="2 3" key="1">
    <citation type="submission" date="2016-10" db="EMBL/GenBank/DDBJ databases">
        <authorList>
            <person name="de Groot N.N."/>
        </authorList>
    </citation>
    <scope>NUCLEOTIDE SEQUENCE [LARGE SCALE GENOMIC DNA]</scope>
    <source>
        <strain evidence="2 3">MT12</strain>
    </source>
</reference>
<organism evidence="2 3">
    <name type="scientific">Bradyrhizobium erythrophlei</name>
    <dbReference type="NCBI Taxonomy" id="1437360"/>
    <lineage>
        <taxon>Bacteria</taxon>
        <taxon>Pseudomonadati</taxon>
        <taxon>Pseudomonadota</taxon>
        <taxon>Alphaproteobacteria</taxon>
        <taxon>Hyphomicrobiales</taxon>
        <taxon>Nitrobacteraceae</taxon>
        <taxon>Bradyrhizobium</taxon>
    </lineage>
</organism>
<dbReference type="AlphaFoldDB" id="A0A1H4Z6H9"/>